<dbReference type="Proteomes" id="UP000019402">
    <property type="component" value="Unassembled WGS sequence"/>
</dbReference>
<evidence type="ECO:0008006" key="10">
    <source>
        <dbReference type="Google" id="ProtNLM"/>
    </source>
</evidence>
<proteinExistence type="inferred from homology"/>
<evidence type="ECO:0000256" key="4">
    <source>
        <dbReference type="ARBA" id="ARBA00022692"/>
    </source>
</evidence>
<evidence type="ECO:0000313" key="9">
    <source>
        <dbReference type="Proteomes" id="UP000019402"/>
    </source>
</evidence>
<evidence type="ECO:0000256" key="1">
    <source>
        <dbReference type="ARBA" id="ARBA00004651"/>
    </source>
</evidence>
<feature type="transmembrane region" description="Helical" evidence="7">
    <location>
        <begin position="228"/>
        <end position="245"/>
    </location>
</feature>
<evidence type="ECO:0000256" key="6">
    <source>
        <dbReference type="ARBA" id="ARBA00023136"/>
    </source>
</evidence>
<comment type="similarity">
    <text evidence="2">Belongs to the UPF0324 family.</text>
</comment>
<accession>W7Y7Y0</accession>
<feature type="transmembrane region" description="Helical" evidence="7">
    <location>
        <begin position="48"/>
        <end position="65"/>
    </location>
</feature>
<gene>
    <name evidence="8" type="ORF">JCM21142_73045</name>
</gene>
<evidence type="ECO:0000256" key="5">
    <source>
        <dbReference type="ARBA" id="ARBA00022989"/>
    </source>
</evidence>
<dbReference type="PANTHER" id="PTHR30106">
    <property type="entry name" value="INNER MEMBRANE PROTEIN YEIH-RELATED"/>
    <property type="match status" value="1"/>
</dbReference>
<dbReference type="GO" id="GO:0005886">
    <property type="term" value="C:plasma membrane"/>
    <property type="evidence" value="ECO:0007669"/>
    <property type="project" value="UniProtKB-SubCell"/>
</dbReference>
<evidence type="ECO:0000256" key="3">
    <source>
        <dbReference type="ARBA" id="ARBA00022475"/>
    </source>
</evidence>
<sequence>MNLSQRKIQLIYGTIAALCFTPILSPAIALVIGIVLSMAGLKLKNTPLKTSFILQASIVLMGFGMNLKEVIETSQTAFVETAVSVICVMSLGIVLGKILKLDSNVSLLIASGTAICGGSAIAAVSNVLNPKKYQISFSLAVIFTLNALALFIFPKIGHYFHLSQSTFGHWAAIAIHDTSSVVGAGAIYGEKALKIATTVKLVRALWIIPVSIIISFSQKKQGNSKAQLPYFIFIFVAAILITYLVPSGQNTYEHLSWIGKKGMILALFFIGTDISIKETKEAGWKSFLLGILLWISIASGSLLILINQ</sequence>
<comment type="subcellular location">
    <subcellularLocation>
        <location evidence="1">Cell membrane</location>
        <topology evidence="1">Multi-pass membrane protein</topology>
    </subcellularLocation>
</comment>
<protein>
    <recommendedName>
        <fullName evidence="10">Sulfate exporter family transporter</fullName>
    </recommendedName>
</protein>
<evidence type="ECO:0000313" key="8">
    <source>
        <dbReference type="EMBL" id="GAF04342.1"/>
    </source>
</evidence>
<dbReference type="AlphaFoldDB" id="W7Y7Y0"/>
<dbReference type="RefSeq" id="WP_052342909.1">
    <property type="nucleotide sequence ID" value="NZ_BAMD01000043.1"/>
</dbReference>
<dbReference type="eggNOG" id="COG2855">
    <property type="taxonomic scope" value="Bacteria"/>
</dbReference>
<comment type="caution">
    <text evidence="8">The sequence shown here is derived from an EMBL/GenBank/DDBJ whole genome shotgun (WGS) entry which is preliminary data.</text>
</comment>
<feature type="transmembrane region" description="Helical" evidence="7">
    <location>
        <begin position="257"/>
        <end position="275"/>
    </location>
</feature>
<dbReference type="PANTHER" id="PTHR30106:SF1">
    <property type="entry name" value="UPF0324 MEMBRANE PROTEIN FN0533"/>
    <property type="match status" value="1"/>
</dbReference>
<reference evidence="8 9" key="1">
    <citation type="journal article" date="2014" name="Genome Announc.">
        <title>Draft Genome Sequence of Cytophaga fermentans JCM 21142T, a Facultative Anaerobe Isolated from Marine Mud.</title>
        <authorList>
            <person name="Starns D."/>
            <person name="Oshima K."/>
            <person name="Suda W."/>
            <person name="Iino T."/>
            <person name="Yuki M."/>
            <person name="Inoue J."/>
            <person name="Kitamura K."/>
            <person name="Iida T."/>
            <person name="Darby A."/>
            <person name="Hattori M."/>
            <person name="Ohkuma M."/>
        </authorList>
    </citation>
    <scope>NUCLEOTIDE SEQUENCE [LARGE SCALE GENOMIC DNA]</scope>
    <source>
        <strain evidence="8 9">JCM 21142</strain>
    </source>
</reference>
<name>W7Y7Y0_9BACT</name>
<feature type="transmembrane region" description="Helical" evidence="7">
    <location>
        <begin position="12"/>
        <end position="36"/>
    </location>
</feature>
<evidence type="ECO:0000256" key="7">
    <source>
        <dbReference type="SAM" id="Phobius"/>
    </source>
</evidence>
<dbReference type="EMBL" id="BAMD01000043">
    <property type="protein sequence ID" value="GAF04342.1"/>
    <property type="molecule type" value="Genomic_DNA"/>
</dbReference>
<feature type="transmembrane region" description="Helical" evidence="7">
    <location>
        <begin position="77"/>
        <end position="99"/>
    </location>
</feature>
<feature type="transmembrane region" description="Helical" evidence="7">
    <location>
        <begin position="287"/>
        <end position="306"/>
    </location>
</feature>
<keyword evidence="6 7" id="KW-0472">Membrane</keyword>
<keyword evidence="3" id="KW-1003">Cell membrane</keyword>
<feature type="transmembrane region" description="Helical" evidence="7">
    <location>
        <begin position="195"/>
        <end position="216"/>
    </location>
</feature>
<dbReference type="Pfam" id="PF03601">
    <property type="entry name" value="Cons_hypoth698"/>
    <property type="match status" value="1"/>
</dbReference>
<evidence type="ECO:0000256" key="2">
    <source>
        <dbReference type="ARBA" id="ARBA00007977"/>
    </source>
</evidence>
<keyword evidence="5 7" id="KW-1133">Transmembrane helix</keyword>
<feature type="transmembrane region" description="Helical" evidence="7">
    <location>
        <begin position="135"/>
        <end position="153"/>
    </location>
</feature>
<organism evidence="8 9">
    <name type="scientific">Saccharicrinis fermentans DSM 9555 = JCM 21142</name>
    <dbReference type="NCBI Taxonomy" id="869213"/>
    <lineage>
        <taxon>Bacteria</taxon>
        <taxon>Pseudomonadati</taxon>
        <taxon>Bacteroidota</taxon>
        <taxon>Bacteroidia</taxon>
        <taxon>Marinilabiliales</taxon>
        <taxon>Marinilabiliaceae</taxon>
        <taxon>Saccharicrinis</taxon>
    </lineage>
</organism>
<feature type="transmembrane region" description="Helical" evidence="7">
    <location>
        <begin position="105"/>
        <end position="128"/>
    </location>
</feature>
<keyword evidence="9" id="KW-1185">Reference proteome</keyword>
<keyword evidence="4 7" id="KW-0812">Transmembrane</keyword>
<dbReference type="InterPro" id="IPR018383">
    <property type="entry name" value="UPF0324_pro"/>
</dbReference>
<dbReference type="OrthoDB" id="9811391at2"/>
<dbReference type="STRING" id="869213.GCA_000517085_00199"/>